<keyword evidence="14" id="KW-0808">Transferase</keyword>
<name>A0AAX6G6Y2_IRIPA</name>
<keyword evidence="15" id="KW-1185">Reference proteome</keyword>
<dbReference type="InterPro" id="IPR001128">
    <property type="entry name" value="Cyt_P450"/>
</dbReference>
<feature type="transmembrane region" description="Helical" evidence="13">
    <location>
        <begin position="36"/>
        <end position="58"/>
    </location>
</feature>
<evidence type="ECO:0000256" key="3">
    <source>
        <dbReference type="ARBA" id="ARBA00022617"/>
    </source>
</evidence>
<dbReference type="Proteomes" id="UP001140949">
    <property type="component" value="Unassembled WGS sequence"/>
</dbReference>
<dbReference type="PRINTS" id="PR00385">
    <property type="entry name" value="P450"/>
</dbReference>
<dbReference type="InterPro" id="IPR002401">
    <property type="entry name" value="Cyt_P450_E_grp-I"/>
</dbReference>
<dbReference type="InterPro" id="IPR017972">
    <property type="entry name" value="Cyt_P450_CS"/>
</dbReference>
<evidence type="ECO:0000256" key="13">
    <source>
        <dbReference type="SAM" id="Phobius"/>
    </source>
</evidence>
<evidence type="ECO:0000256" key="4">
    <source>
        <dbReference type="ARBA" id="ARBA00022692"/>
    </source>
</evidence>
<dbReference type="GO" id="GO:0016705">
    <property type="term" value="F:oxidoreductase activity, acting on paired donors, with incorporation or reduction of molecular oxygen"/>
    <property type="evidence" value="ECO:0007669"/>
    <property type="project" value="InterPro"/>
</dbReference>
<keyword evidence="7 12" id="KW-0560">Oxidoreductase</keyword>
<dbReference type="GO" id="GO:0006629">
    <property type="term" value="P:lipid metabolic process"/>
    <property type="evidence" value="ECO:0007669"/>
    <property type="project" value="UniProtKB-ARBA"/>
</dbReference>
<dbReference type="PRINTS" id="PR00463">
    <property type="entry name" value="EP450I"/>
</dbReference>
<comment type="subcellular location">
    <subcellularLocation>
        <location evidence="1">Membrane</location>
    </subcellularLocation>
</comment>
<dbReference type="InterPro" id="IPR036396">
    <property type="entry name" value="Cyt_P450_sf"/>
</dbReference>
<reference evidence="14" key="1">
    <citation type="journal article" date="2023" name="GigaByte">
        <title>Genome assembly of the bearded iris, Iris pallida Lam.</title>
        <authorList>
            <person name="Bruccoleri R.E."/>
            <person name="Oakeley E.J."/>
            <person name="Faust A.M.E."/>
            <person name="Altorfer M."/>
            <person name="Dessus-Babus S."/>
            <person name="Burckhardt D."/>
            <person name="Oertli M."/>
            <person name="Naumann U."/>
            <person name="Petersen F."/>
            <person name="Wong J."/>
        </authorList>
    </citation>
    <scope>NUCLEOTIDE SEQUENCE</scope>
    <source>
        <strain evidence="14">GSM-AAB239-AS_SAM_17_03QT</strain>
    </source>
</reference>
<feature type="binding site" description="axial binding residue" evidence="11">
    <location>
        <position position="491"/>
    </location>
    <ligand>
        <name>heme</name>
        <dbReference type="ChEBI" id="CHEBI:30413"/>
    </ligand>
    <ligandPart>
        <name>Fe</name>
        <dbReference type="ChEBI" id="CHEBI:18248"/>
    </ligandPart>
</feature>
<evidence type="ECO:0000313" key="15">
    <source>
        <dbReference type="Proteomes" id="UP001140949"/>
    </source>
</evidence>
<dbReference type="AlphaFoldDB" id="A0AAX6G6Y2"/>
<proteinExistence type="inferred from homology"/>
<evidence type="ECO:0000256" key="12">
    <source>
        <dbReference type="RuleBase" id="RU000461"/>
    </source>
</evidence>
<evidence type="ECO:0000256" key="9">
    <source>
        <dbReference type="ARBA" id="ARBA00023033"/>
    </source>
</evidence>
<comment type="similarity">
    <text evidence="2 12">Belongs to the cytochrome P450 family.</text>
</comment>
<evidence type="ECO:0000256" key="6">
    <source>
        <dbReference type="ARBA" id="ARBA00022989"/>
    </source>
</evidence>
<evidence type="ECO:0000256" key="2">
    <source>
        <dbReference type="ARBA" id="ARBA00010617"/>
    </source>
</evidence>
<protein>
    <submittedName>
        <fullName evidence="14">Transferase, chloroplastic</fullName>
    </submittedName>
</protein>
<dbReference type="GO" id="GO:0016020">
    <property type="term" value="C:membrane"/>
    <property type="evidence" value="ECO:0007669"/>
    <property type="project" value="UniProtKB-SubCell"/>
</dbReference>
<evidence type="ECO:0000313" key="14">
    <source>
        <dbReference type="EMBL" id="KAJ6823931.1"/>
    </source>
</evidence>
<evidence type="ECO:0000256" key="8">
    <source>
        <dbReference type="ARBA" id="ARBA00023004"/>
    </source>
</evidence>
<evidence type="ECO:0000256" key="1">
    <source>
        <dbReference type="ARBA" id="ARBA00004370"/>
    </source>
</evidence>
<keyword evidence="5 11" id="KW-0479">Metal-binding</keyword>
<dbReference type="GO" id="GO:0004497">
    <property type="term" value="F:monooxygenase activity"/>
    <property type="evidence" value="ECO:0007669"/>
    <property type="project" value="UniProtKB-KW"/>
</dbReference>
<dbReference type="GO" id="GO:0005506">
    <property type="term" value="F:iron ion binding"/>
    <property type="evidence" value="ECO:0007669"/>
    <property type="project" value="InterPro"/>
</dbReference>
<organism evidence="14 15">
    <name type="scientific">Iris pallida</name>
    <name type="common">Sweet iris</name>
    <dbReference type="NCBI Taxonomy" id="29817"/>
    <lineage>
        <taxon>Eukaryota</taxon>
        <taxon>Viridiplantae</taxon>
        <taxon>Streptophyta</taxon>
        <taxon>Embryophyta</taxon>
        <taxon>Tracheophyta</taxon>
        <taxon>Spermatophyta</taxon>
        <taxon>Magnoliopsida</taxon>
        <taxon>Liliopsida</taxon>
        <taxon>Asparagales</taxon>
        <taxon>Iridaceae</taxon>
        <taxon>Iridoideae</taxon>
        <taxon>Irideae</taxon>
        <taxon>Iris</taxon>
    </lineage>
</organism>
<reference evidence="14" key="2">
    <citation type="submission" date="2023-04" db="EMBL/GenBank/DDBJ databases">
        <authorList>
            <person name="Bruccoleri R.E."/>
            <person name="Oakeley E.J."/>
            <person name="Faust A.-M."/>
            <person name="Dessus-Babus S."/>
            <person name="Altorfer M."/>
            <person name="Burckhardt D."/>
            <person name="Oertli M."/>
            <person name="Naumann U."/>
            <person name="Petersen F."/>
            <person name="Wong J."/>
        </authorList>
    </citation>
    <scope>NUCLEOTIDE SEQUENCE</scope>
    <source>
        <strain evidence="14">GSM-AAB239-AS_SAM_17_03QT</strain>
        <tissue evidence="14">Leaf</tissue>
    </source>
</reference>
<evidence type="ECO:0000256" key="5">
    <source>
        <dbReference type="ARBA" id="ARBA00022723"/>
    </source>
</evidence>
<evidence type="ECO:0000256" key="10">
    <source>
        <dbReference type="ARBA" id="ARBA00023136"/>
    </source>
</evidence>
<dbReference type="InterPro" id="IPR050665">
    <property type="entry name" value="Cytochrome_P450_Monooxygen"/>
</dbReference>
<dbReference type="Gene3D" id="1.10.630.10">
    <property type="entry name" value="Cytochrome P450"/>
    <property type="match status" value="1"/>
</dbReference>
<dbReference type="EMBL" id="JANAVB010022596">
    <property type="protein sequence ID" value="KAJ6823931.1"/>
    <property type="molecule type" value="Genomic_DNA"/>
</dbReference>
<comment type="caution">
    <text evidence="14">The sequence shown here is derived from an EMBL/GenBank/DDBJ whole genome shotgun (WGS) entry which is preliminary data.</text>
</comment>
<sequence length="545" mass="62095">MIYLALSVYIYIYHSELHSHEHTIGRKDQSMDHLELTLGALLVILVSALWGALVNLLWKPYAMARRFKEQGLRGPEPKFWSGSIEEIKRLKKDARGTEMDVSSHDIVPRVLPHYAKWMSLYGETFFYRFGAQTRLCITDAEHAKQVLSNKFGFYTKTNPSPYFLALLGRRGLIVTVGSEWARHRRVVSPAFTMDKLKVMTKKMADCTMSMLDSWHGQIVQEEGQHSAVEVSSQFQELTADVISHSAFGSSFKEGKEVFLAQKELQMLALANILNREIPGYKYLPTERSRQRWKLERKVRNTLMSIIQSRLGSEHSGYGNDLLGLMMESTRATHEGTGLSMDEIIDECKNFFLAGHETTSHLLTWTIFLLSTNRDWQERLREEVVNECQMEIPTADNLNKLKLVTMVLLEALRLYSPVMVMVRKAAQDMNLGNLMIPKDTILTMPIAIIHRNKDLWGDDANEFNPVRFENGVTNAARHPNALLAFSMGPRACVGQNFAMLEAKMVVALILQRFSFSLSPDYKHEPADRLTLQPQSGLPVVFKPLAI</sequence>
<comment type="cofactor">
    <cofactor evidence="11">
        <name>heme</name>
        <dbReference type="ChEBI" id="CHEBI:30413"/>
    </cofactor>
</comment>
<accession>A0AAX6G6Y2</accession>
<dbReference type="PROSITE" id="PS00086">
    <property type="entry name" value="CYTOCHROME_P450"/>
    <property type="match status" value="1"/>
</dbReference>
<keyword evidence="6 13" id="KW-1133">Transmembrane helix</keyword>
<dbReference type="PANTHER" id="PTHR24282">
    <property type="entry name" value="CYTOCHROME P450 FAMILY MEMBER"/>
    <property type="match status" value="1"/>
</dbReference>
<evidence type="ECO:0000256" key="11">
    <source>
        <dbReference type="PIRSR" id="PIRSR602401-1"/>
    </source>
</evidence>
<keyword evidence="8 11" id="KW-0408">Iron</keyword>
<dbReference type="SUPFAM" id="SSF48264">
    <property type="entry name" value="Cytochrome P450"/>
    <property type="match status" value="1"/>
</dbReference>
<dbReference type="GO" id="GO:0020037">
    <property type="term" value="F:heme binding"/>
    <property type="evidence" value="ECO:0007669"/>
    <property type="project" value="InterPro"/>
</dbReference>
<keyword evidence="9 12" id="KW-0503">Monooxygenase</keyword>
<evidence type="ECO:0000256" key="7">
    <source>
        <dbReference type="ARBA" id="ARBA00023002"/>
    </source>
</evidence>
<gene>
    <name evidence="14" type="ORF">M6B38_128230</name>
</gene>
<keyword evidence="4 13" id="KW-0812">Transmembrane</keyword>
<keyword evidence="10 13" id="KW-0472">Membrane</keyword>
<dbReference type="GO" id="GO:0016740">
    <property type="term" value="F:transferase activity"/>
    <property type="evidence" value="ECO:0007669"/>
    <property type="project" value="UniProtKB-KW"/>
</dbReference>
<keyword evidence="3 11" id="KW-0349">Heme</keyword>
<dbReference type="Pfam" id="PF00067">
    <property type="entry name" value="p450"/>
    <property type="match status" value="1"/>
</dbReference>
<dbReference type="PANTHER" id="PTHR24282:SF135">
    <property type="entry name" value="CYTOCHROME P450 709B2"/>
    <property type="match status" value="1"/>
</dbReference>